<name>A0A7S2XJY1_9STRA</name>
<feature type="region of interest" description="Disordered" evidence="1">
    <location>
        <begin position="1"/>
        <end position="22"/>
    </location>
</feature>
<evidence type="ECO:0000313" key="2">
    <source>
        <dbReference type="EMBL" id="CAD9812105.1"/>
    </source>
</evidence>
<evidence type="ECO:0000256" key="1">
    <source>
        <dbReference type="SAM" id="MobiDB-lite"/>
    </source>
</evidence>
<proteinExistence type="predicted"/>
<dbReference type="AlphaFoldDB" id="A0A7S2XJY1"/>
<gene>
    <name evidence="2" type="ORF">ASEP1449_LOCUS3930</name>
</gene>
<dbReference type="EMBL" id="HBHQ01005875">
    <property type="protein sequence ID" value="CAD9812105.1"/>
    <property type="molecule type" value="Transcribed_RNA"/>
</dbReference>
<reference evidence="2" key="1">
    <citation type="submission" date="2021-01" db="EMBL/GenBank/DDBJ databases">
        <authorList>
            <person name="Corre E."/>
            <person name="Pelletier E."/>
            <person name="Niang G."/>
            <person name="Scheremetjew M."/>
            <person name="Finn R."/>
            <person name="Kale V."/>
            <person name="Holt S."/>
            <person name="Cochrane G."/>
            <person name="Meng A."/>
            <person name="Brown T."/>
            <person name="Cohen L."/>
        </authorList>
    </citation>
    <scope>NUCLEOTIDE SEQUENCE</scope>
    <source>
        <strain evidence="2">CCMP2084</strain>
    </source>
</reference>
<protein>
    <submittedName>
        <fullName evidence="2">Uncharacterized protein</fullName>
    </submittedName>
</protein>
<accession>A0A7S2XJY1</accession>
<organism evidence="2">
    <name type="scientific">Attheya septentrionalis</name>
    <dbReference type="NCBI Taxonomy" id="420275"/>
    <lineage>
        <taxon>Eukaryota</taxon>
        <taxon>Sar</taxon>
        <taxon>Stramenopiles</taxon>
        <taxon>Ochrophyta</taxon>
        <taxon>Bacillariophyta</taxon>
        <taxon>Coscinodiscophyceae</taxon>
        <taxon>Chaetocerotophycidae</taxon>
        <taxon>Chaetocerotales</taxon>
        <taxon>Attheyaceae</taxon>
        <taxon>Attheya</taxon>
    </lineage>
</organism>
<sequence>MTTPIRITTADEESVGSSSVLTPVTHTTNDFTHVERMDGTDTDSFTDITATTMASDDWTAPFVHVVVHHHHDQETADTPTMALEEPQQPTATATPVTRNSLRQASNHLRMTAGMPVGYQPRRGSPLAGRYNTNVGDAARVLVKSTKQGPSQRKIRRWNNDKFVGVAAELSNPKAAEAFSLGEAEAHHHALPNAPRQYRSSFASLVEDENGLEDVRSRFVRGEVGAAPRDSDRIRNSRSKEVQLQTIFSNGTLMLDRLPERLRGIAVRAVSTSEWAAQAVTTLEDFLVGLSTEEKDEPDAIQKYNVLWNAILVQPPRVTWRHAESSSSGNNAICQFLFDLNRNPKQAAFHRLLLHAVCHFHGLSATSDTVARLEARALTVTGTCRGSHIRLVDVAKSHFGGPPLVVLPKNASLDSHSTNHLPVDQVVESLSSLKVS</sequence>